<organism evidence="2 3">
    <name type="scientific">Protomyces lactucae-debilis</name>
    <dbReference type="NCBI Taxonomy" id="2754530"/>
    <lineage>
        <taxon>Eukaryota</taxon>
        <taxon>Fungi</taxon>
        <taxon>Dikarya</taxon>
        <taxon>Ascomycota</taxon>
        <taxon>Taphrinomycotina</taxon>
        <taxon>Taphrinomycetes</taxon>
        <taxon>Taphrinales</taxon>
        <taxon>Protomycetaceae</taxon>
        <taxon>Protomyces</taxon>
    </lineage>
</organism>
<dbReference type="EMBL" id="MCFI01000001">
    <property type="protein sequence ID" value="ORY87801.1"/>
    <property type="molecule type" value="Genomic_DNA"/>
</dbReference>
<evidence type="ECO:0000256" key="1">
    <source>
        <dbReference type="SAM" id="MobiDB-lite"/>
    </source>
</evidence>
<dbReference type="AlphaFoldDB" id="A0A1Y2FUW5"/>
<feature type="region of interest" description="Disordered" evidence="1">
    <location>
        <begin position="246"/>
        <end position="281"/>
    </location>
</feature>
<protein>
    <submittedName>
        <fullName evidence="2">Uncharacterized protein</fullName>
    </submittedName>
</protein>
<evidence type="ECO:0000313" key="3">
    <source>
        <dbReference type="Proteomes" id="UP000193685"/>
    </source>
</evidence>
<accession>A0A1Y2FUW5</accession>
<reference evidence="2 3" key="1">
    <citation type="submission" date="2016-07" db="EMBL/GenBank/DDBJ databases">
        <title>Pervasive Adenine N6-methylation of Active Genes in Fungi.</title>
        <authorList>
            <consortium name="DOE Joint Genome Institute"/>
            <person name="Mondo S.J."/>
            <person name="Dannebaum R.O."/>
            <person name="Kuo R.C."/>
            <person name="Labutti K."/>
            <person name="Haridas S."/>
            <person name="Kuo A."/>
            <person name="Salamov A."/>
            <person name="Ahrendt S.R."/>
            <person name="Lipzen A."/>
            <person name="Sullivan W."/>
            <person name="Andreopoulos W.B."/>
            <person name="Clum A."/>
            <person name="Lindquist E."/>
            <person name="Daum C."/>
            <person name="Ramamoorthy G.K."/>
            <person name="Gryganskyi A."/>
            <person name="Culley D."/>
            <person name="Magnuson J.K."/>
            <person name="James T.Y."/>
            <person name="O'Malley M.A."/>
            <person name="Stajich J.E."/>
            <person name="Spatafora J.W."/>
            <person name="Visel A."/>
            <person name="Grigoriev I.V."/>
        </authorList>
    </citation>
    <scope>NUCLEOTIDE SEQUENCE [LARGE SCALE GENOMIC DNA]</scope>
    <source>
        <strain evidence="2 3">12-1054</strain>
    </source>
</reference>
<name>A0A1Y2FUW5_PROLT</name>
<feature type="region of interest" description="Disordered" evidence="1">
    <location>
        <begin position="68"/>
        <end position="99"/>
    </location>
</feature>
<evidence type="ECO:0000313" key="2">
    <source>
        <dbReference type="EMBL" id="ORY87801.1"/>
    </source>
</evidence>
<dbReference type="Proteomes" id="UP000193685">
    <property type="component" value="Unassembled WGS sequence"/>
</dbReference>
<gene>
    <name evidence="2" type="ORF">BCR37DRAFT_375697</name>
</gene>
<comment type="caution">
    <text evidence="2">The sequence shown here is derived from an EMBL/GenBank/DDBJ whole genome shotgun (WGS) entry which is preliminary data.</text>
</comment>
<dbReference type="RefSeq" id="XP_040728296.1">
    <property type="nucleotide sequence ID" value="XM_040868435.1"/>
</dbReference>
<sequence>MVTLSESLHTSRRSILAGSFLTPARNIQLSSVNKKGTFVLKYACHTFADTKICTAAMLLPQAQGKAVQAQAEVKPPTSHSSDAKDSQKPTSLTQTTAPQILAPAAPSRPAFVYELVLCFKENPKAYFLVPRDAILETLSPTVLRFHFLTLRQADKSSPLQQQSITLELLHASAQVLAYLRGHVREQNEVRSKLTSAILHIQKMPLVKLEYDDPKRPPARQVAITMFKDTSAEPSTQVGVDSVQEARVPAGKSRTLKRRSLGTARSKAGLASEAAPSPARKKSKSLEEWRCDVCMTSSRAARPASKKKALVCDTCGTKLRALLPSNMQVDQSIGAQTPKVSSDVRILQSENVSGLGDTNAPVAPATG</sequence>
<proteinExistence type="predicted"/>
<feature type="compositionally biased region" description="Polar residues" evidence="1">
    <location>
        <begin position="88"/>
        <end position="98"/>
    </location>
</feature>
<dbReference type="GeneID" id="63785034"/>
<keyword evidence="3" id="KW-1185">Reference proteome</keyword>